<evidence type="ECO:0000313" key="2">
    <source>
        <dbReference type="Proteomes" id="UP000248987"/>
    </source>
</evidence>
<protein>
    <submittedName>
        <fullName evidence="1">Uncharacterized protein</fullName>
    </submittedName>
</protein>
<evidence type="ECO:0000313" key="1">
    <source>
        <dbReference type="EMBL" id="RAJ17352.1"/>
    </source>
</evidence>
<keyword evidence="2" id="KW-1185">Reference proteome</keyword>
<accession>A0A327RN51</accession>
<dbReference type="RefSeq" id="WP_111626079.1">
    <property type="nucleotide sequence ID" value="NZ_QLLQ01000045.1"/>
</dbReference>
<dbReference type="AlphaFoldDB" id="A0A327RN51"/>
<dbReference type="EMBL" id="QLLQ01000045">
    <property type="protein sequence ID" value="RAJ17352.1"/>
    <property type="molecule type" value="Genomic_DNA"/>
</dbReference>
<proteinExistence type="predicted"/>
<name>A0A327RN51_9FLAO</name>
<organism evidence="1 2">
    <name type="scientific">Gelidibacter algens</name>
    <dbReference type="NCBI Taxonomy" id="49280"/>
    <lineage>
        <taxon>Bacteria</taxon>
        <taxon>Pseudomonadati</taxon>
        <taxon>Bacteroidota</taxon>
        <taxon>Flavobacteriia</taxon>
        <taxon>Flavobacteriales</taxon>
        <taxon>Flavobacteriaceae</taxon>
        <taxon>Gelidibacter</taxon>
    </lineage>
</organism>
<dbReference type="Proteomes" id="UP000248987">
    <property type="component" value="Unassembled WGS sequence"/>
</dbReference>
<comment type="caution">
    <text evidence="1">The sequence shown here is derived from an EMBL/GenBank/DDBJ whole genome shotgun (WGS) entry which is preliminary data.</text>
</comment>
<reference evidence="1 2" key="1">
    <citation type="submission" date="2018-06" db="EMBL/GenBank/DDBJ databases">
        <title>Genomic Encyclopedia of Archaeal and Bacterial Type Strains, Phase II (KMG-II): from individual species to whole genera.</title>
        <authorList>
            <person name="Goeker M."/>
        </authorList>
    </citation>
    <scope>NUCLEOTIDE SEQUENCE [LARGE SCALE GENOMIC DNA]</scope>
    <source>
        <strain evidence="1 2">DSM 12408</strain>
    </source>
</reference>
<gene>
    <name evidence="1" type="ORF">LX77_03898</name>
</gene>
<sequence length="147" mass="17390">MIESTKFIKNLIYSWCIKEDRYGLTLPNIIGAVRLKTEKKNYSITDFFNELPNVEIDIKISSCGDLEEYVIGTFKSEDAPKNYYNQINSIYYSTSEIDVKNYEELISLFRKKYSDKIDSGLYSKDYYTKEWSDLNEEDIEFLNNINE</sequence>